<sequence length="87" mass="9136">MSSSSIQNQFLVLSPEIRPAKVQPAAAAAAAPRFLSLAPDVADSPTLAAVDAAVPVSNTRVLKLSPVHWGAHVEDHQGDYHDLVRSA</sequence>
<name>A0A0A2VVN7_BEABA</name>
<dbReference type="HOGENOM" id="CLU_146832_0_0_1"/>
<dbReference type="OrthoDB" id="5226533at2759"/>
<evidence type="ECO:0000313" key="1">
    <source>
        <dbReference type="EMBL" id="KGQ11996.1"/>
    </source>
</evidence>
<comment type="caution">
    <text evidence="1">The sequence shown here is derived from an EMBL/GenBank/DDBJ whole genome shotgun (WGS) entry which is preliminary data.</text>
</comment>
<reference evidence="1 2" key="1">
    <citation type="submission" date="2012-10" db="EMBL/GenBank/DDBJ databases">
        <title>Genome sequencing and analysis of entomopathogenic fungi Beauveria bassiana D1-5.</title>
        <authorList>
            <person name="Li Q."/>
            <person name="Wang L."/>
            <person name="Zhang Z."/>
            <person name="Wang Q."/>
            <person name="Ren J."/>
            <person name="Wang M."/>
            <person name="Xu W."/>
            <person name="Wang J."/>
            <person name="Lu Y."/>
            <person name="Du Q."/>
            <person name="Sun Z."/>
        </authorList>
    </citation>
    <scope>NUCLEOTIDE SEQUENCE [LARGE SCALE GENOMIC DNA]</scope>
    <source>
        <strain evidence="1 2">D1-5</strain>
    </source>
</reference>
<protein>
    <submittedName>
        <fullName evidence="1">Uncharacterized protein</fullName>
    </submittedName>
</protein>
<accession>A0A0A2VVN7</accession>
<evidence type="ECO:0000313" key="2">
    <source>
        <dbReference type="Proteomes" id="UP000030106"/>
    </source>
</evidence>
<dbReference type="Proteomes" id="UP000030106">
    <property type="component" value="Unassembled WGS sequence"/>
</dbReference>
<proteinExistence type="predicted"/>
<dbReference type="EMBL" id="ANFO01000154">
    <property type="protein sequence ID" value="KGQ11996.1"/>
    <property type="molecule type" value="Genomic_DNA"/>
</dbReference>
<dbReference type="AlphaFoldDB" id="A0A0A2VVN7"/>
<organism evidence="1 2">
    <name type="scientific">Beauveria bassiana D1-5</name>
    <dbReference type="NCBI Taxonomy" id="1245745"/>
    <lineage>
        <taxon>Eukaryota</taxon>
        <taxon>Fungi</taxon>
        <taxon>Dikarya</taxon>
        <taxon>Ascomycota</taxon>
        <taxon>Pezizomycotina</taxon>
        <taxon>Sordariomycetes</taxon>
        <taxon>Hypocreomycetidae</taxon>
        <taxon>Hypocreales</taxon>
        <taxon>Cordycipitaceae</taxon>
        <taxon>Beauveria</taxon>
    </lineage>
</organism>
<gene>
    <name evidence="1" type="ORF">BBAD15_g2250</name>
</gene>